<evidence type="ECO:0000313" key="1">
    <source>
        <dbReference type="EMBL" id="KAF6021533.1"/>
    </source>
</evidence>
<accession>A0A7J7J5X4</accession>
<dbReference type="AlphaFoldDB" id="A0A7J7J5X4"/>
<reference evidence="1" key="1">
    <citation type="submission" date="2020-06" db="EMBL/GenBank/DDBJ databases">
        <title>Draft genome of Bugula neritina, a colonial animal packing powerful symbionts and potential medicines.</title>
        <authorList>
            <person name="Rayko M."/>
        </authorList>
    </citation>
    <scope>NUCLEOTIDE SEQUENCE [LARGE SCALE GENOMIC DNA]</scope>
    <source>
        <strain evidence="1">Kwan_BN1</strain>
    </source>
</reference>
<dbReference type="Proteomes" id="UP000593567">
    <property type="component" value="Unassembled WGS sequence"/>
</dbReference>
<evidence type="ECO:0000313" key="2">
    <source>
        <dbReference type="Proteomes" id="UP000593567"/>
    </source>
</evidence>
<gene>
    <name evidence="1" type="ORF">EB796_020154</name>
</gene>
<dbReference type="EMBL" id="VXIV02003014">
    <property type="protein sequence ID" value="KAF6021533.1"/>
    <property type="molecule type" value="Genomic_DNA"/>
</dbReference>
<protein>
    <submittedName>
        <fullName evidence="1">Uncharacterized protein</fullName>
    </submittedName>
</protein>
<sequence>MTLTNQDITVTQAFVFISLLNRLRVPLGILPYCLKYIAEGYSACKRIKVRVYYLVMFLVIHRYAEELKTYL</sequence>
<name>A0A7J7J5X4_BUGNE</name>
<comment type="caution">
    <text evidence="1">The sequence shown here is derived from an EMBL/GenBank/DDBJ whole genome shotgun (WGS) entry which is preliminary data.</text>
</comment>
<proteinExistence type="predicted"/>
<organism evidence="1 2">
    <name type="scientific">Bugula neritina</name>
    <name type="common">Brown bryozoan</name>
    <name type="synonym">Sertularia neritina</name>
    <dbReference type="NCBI Taxonomy" id="10212"/>
    <lineage>
        <taxon>Eukaryota</taxon>
        <taxon>Metazoa</taxon>
        <taxon>Spiralia</taxon>
        <taxon>Lophotrochozoa</taxon>
        <taxon>Bryozoa</taxon>
        <taxon>Gymnolaemata</taxon>
        <taxon>Cheilostomatida</taxon>
        <taxon>Flustrina</taxon>
        <taxon>Buguloidea</taxon>
        <taxon>Bugulidae</taxon>
        <taxon>Bugula</taxon>
    </lineage>
</organism>
<keyword evidence="2" id="KW-1185">Reference proteome</keyword>